<dbReference type="PANTHER" id="PTHR30474">
    <property type="entry name" value="CELL CYCLE PROTEIN"/>
    <property type="match status" value="1"/>
</dbReference>
<evidence type="ECO:0000256" key="5">
    <source>
        <dbReference type="ARBA" id="ARBA00023136"/>
    </source>
</evidence>
<dbReference type="GO" id="GO:0008360">
    <property type="term" value="P:regulation of cell shape"/>
    <property type="evidence" value="ECO:0007669"/>
    <property type="project" value="UniProtKB-KW"/>
</dbReference>
<dbReference type="AlphaFoldDB" id="X1QWQ8"/>
<dbReference type="GO" id="GO:0015648">
    <property type="term" value="F:lipid-linked peptidoglycan transporter activity"/>
    <property type="evidence" value="ECO:0007669"/>
    <property type="project" value="TreeGrafter"/>
</dbReference>
<dbReference type="GO" id="GO:0051301">
    <property type="term" value="P:cell division"/>
    <property type="evidence" value="ECO:0007669"/>
    <property type="project" value="InterPro"/>
</dbReference>
<comment type="subcellular location">
    <subcellularLocation>
        <location evidence="1">Membrane</location>
        <topology evidence="1">Multi-pass membrane protein</topology>
    </subcellularLocation>
</comment>
<comment type="caution">
    <text evidence="6">The sequence shown here is derived from an EMBL/GenBank/DDBJ whole genome shotgun (WGS) entry which is preliminary data.</text>
</comment>
<evidence type="ECO:0000256" key="1">
    <source>
        <dbReference type="ARBA" id="ARBA00004141"/>
    </source>
</evidence>
<evidence type="ECO:0000313" key="6">
    <source>
        <dbReference type="EMBL" id="GAI72967.1"/>
    </source>
</evidence>
<accession>X1QWQ8</accession>
<dbReference type="GO" id="GO:0032153">
    <property type="term" value="C:cell division site"/>
    <property type="evidence" value="ECO:0007669"/>
    <property type="project" value="TreeGrafter"/>
</dbReference>
<evidence type="ECO:0000256" key="4">
    <source>
        <dbReference type="ARBA" id="ARBA00022989"/>
    </source>
</evidence>
<keyword evidence="3" id="KW-0133">Cell shape</keyword>
<feature type="non-terminal residue" evidence="6">
    <location>
        <position position="65"/>
    </location>
</feature>
<keyword evidence="4" id="KW-1133">Transmembrane helix</keyword>
<dbReference type="GO" id="GO:0005886">
    <property type="term" value="C:plasma membrane"/>
    <property type="evidence" value="ECO:0007669"/>
    <property type="project" value="TreeGrafter"/>
</dbReference>
<dbReference type="PANTHER" id="PTHR30474:SF1">
    <property type="entry name" value="PEPTIDOGLYCAN GLYCOSYLTRANSFERASE MRDB"/>
    <property type="match status" value="1"/>
</dbReference>
<proteinExistence type="predicted"/>
<dbReference type="InterPro" id="IPR001182">
    <property type="entry name" value="FtsW/RodA"/>
</dbReference>
<name>X1QWQ8_9ZZZZ</name>
<gene>
    <name evidence="6" type="ORF">S12H4_23670</name>
</gene>
<protein>
    <submittedName>
        <fullName evidence="6">Uncharacterized protein</fullName>
    </submittedName>
</protein>
<dbReference type="EMBL" id="BARW01012628">
    <property type="protein sequence ID" value="GAI72967.1"/>
    <property type="molecule type" value="Genomic_DNA"/>
</dbReference>
<evidence type="ECO:0000256" key="2">
    <source>
        <dbReference type="ARBA" id="ARBA00022692"/>
    </source>
</evidence>
<evidence type="ECO:0000256" key="3">
    <source>
        <dbReference type="ARBA" id="ARBA00022960"/>
    </source>
</evidence>
<dbReference type="Pfam" id="PF01098">
    <property type="entry name" value="FTSW_RODA_SPOVE"/>
    <property type="match status" value="1"/>
</dbReference>
<keyword evidence="2" id="KW-0812">Transmembrane</keyword>
<organism evidence="6">
    <name type="scientific">marine sediment metagenome</name>
    <dbReference type="NCBI Taxonomy" id="412755"/>
    <lineage>
        <taxon>unclassified sequences</taxon>
        <taxon>metagenomes</taxon>
        <taxon>ecological metagenomes</taxon>
    </lineage>
</organism>
<sequence>MVVFLNPALDPLGSGYNILQSRIAIGSGRLTGRGIFQGTQTQLGFIPDQHTDFIYAVLSEEGGAV</sequence>
<reference evidence="6" key="1">
    <citation type="journal article" date="2014" name="Front. Microbiol.">
        <title>High frequency of phylogenetically diverse reductive dehalogenase-homologous genes in deep subseafloor sedimentary metagenomes.</title>
        <authorList>
            <person name="Kawai M."/>
            <person name="Futagami T."/>
            <person name="Toyoda A."/>
            <person name="Takaki Y."/>
            <person name="Nishi S."/>
            <person name="Hori S."/>
            <person name="Arai W."/>
            <person name="Tsubouchi T."/>
            <person name="Morono Y."/>
            <person name="Uchiyama I."/>
            <person name="Ito T."/>
            <person name="Fujiyama A."/>
            <person name="Inagaki F."/>
            <person name="Takami H."/>
        </authorList>
    </citation>
    <scope>NUCLEOTIDE SEQUENCE</scope>
    <source>
        <strain evidence="6">Expedition CK06-06</strain>
    </source>
</reference>
<keyword evidence="5" id="KW-0472">Membrane</keyword>